<protein>
    <submittedName>
        <fullName evidence="1">Uncharacterized protein</fullName>
    </submittedName>
</protein>
<dbReference type="EMBL" id="NMUH01000465">
    <property type="protein sequence ID" value="MQL79586.1"/>
    <property type="molecule type" value="Genomic_DNA"/>
</dbReference>
<comment type="caution">
    <text evidence="1">The sequence shown here is derived from an EMBL/GenBank/DDBJ whole genome shotgun (WGS) entry which is preliminary data.</text>
</comment>
<gene>
    <name evidence="1" type="ORF">Taro_012028</name>
</gene>
<accession>A0A843UBS3</accession>
<evidence type="ECO:0000313" key="2">
    <source>
        <dbReference type="Proteomes" id="UP000652761"/>
    </source>
</evidence>
<organism evidence="1 2">
    <name type="scientific">Colocasia esculenta</name>
    <name type="common">Wild taro</name>
    <name type="synonym">Arum esculentum</name>
    <dbReference type="NCBI Taxonomy" id="4460"/>
    <lineage>
        <taxon>Eukaryota</taxon>
        <taxon>Viridiplantae</taxon>
        <taxon>Streptophyta</taxon>
        <taxon>Embryophyta</taxon>
        <taxon>Tracheophyta</taxon>
        <taxon>Spermatophyta</taxon>
        <taxon>Magnoliopsida</taxon>
        <taxon>Liliopsida</taxon>
        <taxon>Araceae</taxon>
        <taxon>Aroideae</taxon>
        <taxon>Colocasieae</taxon>
        <taxon>Colocasia</taxon>
    </lineage>
</organism>
<name>A0A843UBS3_COLES</name>
<sequence>MACSDHCPLLISSTTNIKKGPSRFTFQHMWCGHDNFIDDSAKAWRMAPTSSNPMLNVIQKLKHMKMFYRNWNKDVFGNVSLNVQEAKTMLATAQKAYEEDDSQPNHIAFTSAKAKLEQILLQEERLWRQKSRLKWLKDGDNNTKFFHAYALTQRKNSQISKLHKEDGTVVNAETTPLEVLTLHRYGAALSWMTVVRRPPHSHLWG</sequence>
<dbReference type="AlphaFoldDB" id="A0A843UBS3"/>
<keyword evidence="2" id="KW-1185">Reference proteome</keyword>
<reference evidence="1" key="1">
    <citation type="submission" date="2017-07" db="EMBL/GenBank/DDBJ databases">
        <title>Taro Niue Genome Assembly and Annotation.</title>
        <authorList>
            <person name="Atibalentja N."/>
            <person name="Keating K."/>
            <person name="Fields C.J."/>
        </authorList>
    </citation>
    <scope>NUCLEOTIDE SEQUENCE</scope>
    <source>
        <strain evidence="1">Niue_2</strain>
        <tissue evidence="1">Leaf</tissue>
    </source>
</reference>
<dbReference type="Proteomes" id="UP000652761">
    <property type="component" value="Unassembled WGS sequence"/>
</dbReference>
<proteinExistence type="predicted"/>
<dbReference type="OrthoDB" id="787011at2759"/>
<evidence type="ECO:0000313" key="1">
    <source>
        <dbReference type="EMBL" id="MQL79586.1"/>
    </source>
</evidence>